<evidence type="ECO:0000256" key="1">
    <source>
        <dbReference type="ARBA" id="ARBA00000085"/>
    </source>
</evidence>
<dbReference type="SMART" id="SM00388">
    <property type="entry name" value="HisKA"/>
    <property type="match status" value="1"/>
</dbReference>
<proteinExistence type="predicted"/>
<dbReference type="Pfam" id="PF02518">
    <property type="entry name" value="HATPase_c"/>
    <property type="match status" value="1"/>
</dbReference>
<evidence type="ECO:0000256" key="6">
    <source>
        <dbReference type="ARBA" id="ARBA00022741"/>
    </source>
</evidence>
<dbReference type="SUPFAM" id="SSF47384">
    <property type="entry name" value="Homodimeric domain of signal transducing histidine kinase"/>
    <property type="match status" value="1"/>
</dbReference>
<evidence type="ECO:0000256" key="4">
    <source>
        <dbReference type="ARBA" id="ARBA00022553"/>
    </source>
</evidence>
<evidence type="ECO:0000256" key="10">
    <source>
        <dbReference type="SAM" id="Phobius"/>
    </source>
</evidence>
<protein>
    <recommendedName>
        <fullName evidence="3">histidine kinase</fullName>
        <ecNumber evidence="3">2.7.13.3</ecNumber>
    </recommendedName>
</protein>
<dbReference type="PRINTS" id="PR00344">
    <property type="entry name" value="BCTRLSENSOR"/>
</dbReference>
<evidence type="ECO:0000313" key="13">
    <source>
        <dbReference type="EMBL" id="TCV90508.1"/>
    </source>
</evidence>
<evidence type="ECO:0000256" key="5">
    <source>
        <dbReference type="ARBA" id="ARBA00022679"/>
    </source>
</evidence>
<dbReference type="SMART" id="SM00387">
    <property type="entry name" value="HATPase_c"/>
    <property type="match status" value="1"/>
</dbReference>
<feature type="domain" description="Histidine kinase" evidence="11">
    <location>
        <begin position="264"/>
        <end position="492"/>
    </location>
</feature>
<dbReference type="InterPro" id="IPR005467">
    <property type="entry name" value="His_kinase_dom"/>
</dbReference>
<dbReference type="GO" id="GO:0000155">
    <property type="term" value="F:phosphorelay sensor kinase activity"/>
    <property type="evidence" value="ECO:0007669"/>
    <property type="project" value="InterPro"/>
</dbReference>
<comment type="caution">
    <text evidence="13">The sequence shown here is derived from an EMBL/GenBank/DDBJ whole genome shotgun (WGS) entry which is preliminary data.</text>
</comment>
<dbReference type="SUPFAM" id="SSF55874">
    <property type="entry name" value="ATPase domain of HSP90 chaperone/DNA topoisomerase II/histidine kinase"/>
    <property type="match status" value="1"/>
</dbReference>
<keyword evidence="4" id="KW-0597">Phosphoprotein</keyword>
<evidence type="ECO:0000256" key="2">
    <source>
        <dbReference type="ARBA" id="ARBA00004370"/>
    </source>
</evidence>
<dbReference type="InterPro" id="IPR003661">
    <property type="entry name" value="HisK_dim/P_dom"/>
</dbReference>
<keyword evidence="8" id="KW-0067">ATP-binding</keyword>
<dbReference type="CDD" id="cd00082">
    <property type="entry name" value="HisKA"/>
    <property type="match status" value="1"/>
</dbReference>
<evidence type="ECO:0000259" key="12">
    <source>
        <dbReference type="PROSITE" id="PS50885"/>
    </source>
</evidence>
<dbReference type="Proteomes" id="UP000295367">
    <property type="component" value="Unassembled WGS sequence"/>
</dbReference>
<dbReference type="Gene3D" id="3.30.565.10">
    <property type="entry name" value="Histidine kinase-like ATPase, C-terminal domain"/>
    <property type="match status" value="1"/>
</dbReference>
<dbReference type="InterPro" id="IPR004358">
    <property type="entry name" value="Sig_transdc_His_kin-like_C"/>
</dbReference>
<dbReference type="PROSITE" id="PS50109">
    <property type="entry name" value="HIS_KIN"/>
    <property type="match status" value="1"/>
</dbReference>
<keyword evidence="7" id="KW-0418">Kinase</keyword>
<reference evidence="13 14" key="1">
    <citation type="submission" date="2019-03" db="EMBL/GenBank/DDBJ databases">
        <title>Genomic Encyclopedia of Type Strains, Phase IV (KMG-IV): sequencing the most valuable type-strain genomes for metagenomic binning, comparative biology and taxonomic classification.</title>
        <authorList>
            <person name="Goeker M."/>
        </authorList>
    </citation>
    <scope>NUCLEOTIDE SEQUENCE [LARGE SCALE GENOMIC DNA]</scope>
    <source>
        <strain evidence="13 14">DSM 100309</strain>
    </source>
</reference>
<comment type="catalytic activity">
    <reaction evidence="1">
        <text>ATP + protein L-histidine = ADP + protein N-phospho-L-histidine.</text>
        <dbReference type="EC" id="2.7.13.3"/>
    </reaction>
</comment>
<evidence type="ECO:0000256" key="7">
    <source>
        <dbReference type="ARBA" id="ARBA00022777"/>
    </source>
</evidence>
<evidence type="ECO:0000256" key="8">
    <source>
        <dbReference type="ARBA" id="ARBA00022840"/>
    </source>
</evidence>
<dbReference type="EMBL" id="SMCO01000001">
    <property type="protein sequence ID" value="TCV90508.1"/>
    <property type="molecule type" value="Genomic_DNA"/>
</dbReference>
<gene>
    <name evidence="13" type="ORF">EDC63_101481</name>
</gene>
<evidence type="ECO:0000313" key="14">
    <source>
        <dbReference type="Proteomes" id="UP000295367"/>
    </source>
</evidence>
<keyword evidence="5" id="KW-0808">Transferase</keyword>
<keyword evidence="9" id="KW-0902">Two-component regulatory system</keyword>
<comment type="subcellular location">
    <subcellularLocation>
        <location evidence="2">Membrane</location>
    </subcellularLocation>
</comment>
<keyword evidence="6" id="KW-0547">Nucleotide-binding</keyword>
<organism evidence="13 14">
    <name type="scientific">Sulfurirhabdus autotrophica</name>
    <dbReference type="NCBI Taxonomy" id="1706046"/>
    <lineage>
        <taxon>Bacteria</taxon>
        <taxon>Pseudomonadati</taxon>
        <taxon>Pseudomonadota</taxon>
        <taxon>Betaproteobacteria</taxon>
        <taxon>Nitrosomonadales</taxon>
        <taxon>Sulfuricellaceae</taxon>
        <taxon>Sulfurirhabdus</taxon>
    </lineage>
</organism>
<keyword evidence="10" id="KW-1133">Transmembrane helix</keyword>
<dbReference type="PANTHER" id="PTHR43065:SF46">
    <property type="entry name" value="C4-DICARBOXYLATE TRANSPORT SENSOR PROTEIN DCTB"/>
    <property type="match status" value="1"/>
</dbReference>
<dbReference type="PANTHER" id="PTHR43065">
    <property type="entry name" value="SENSOR HISTIDINE KINASE"/>
    <property type="match status" value="1"/>
</dbReference>
<feature type="transmembrane region" description="Helical" evidence="10">
    <location>
        <begin position="173"/>
        <end position="193"/>
    </location>
</feature>
<dbReference type="Pfam" id="PF00512">
    <property type="entry name" value="HisKA"/>
    <property type="match status" value="1"/>
</dbReference>
<keyword evidence="10" id="KW-0472">Membrane</keyword>
<dbReference type="OrthoDB" id="224978at2"/>
<sequence length="498" mass="56351">MHMKIQSSLRQKITFGYYGYYAMAALIIGLSLFTFMELRLIEGKIHSGTRITEFFDVTLEIRRFEKNYFLYRQLADYWENVGYIEKAQSLLDKHGNDFESLTSHKNITNLRSNLVNYRLLLEQYSQHALLSPPQLEQLEARIRNIGRAITIEGEHIANSERLMLQKSLDRARTFFFGYLALIALVMIAIGMTLSKMVVRPLRHMETCINGLTGGRLEKLKIDSNEHEIISITHAFNHMIEELEKRQQCITRSEKLASMGTLLSGVAHELNNPISNISSSCQILQEELGHADIVFQKEMLEQIDNQTDRARIIVRSLLDFARDREFKHSDIALDKLVAETIRFSKGMIPPNVTLTSDIPENLMITADCQRLQQALLNLLQNCLDALGGKGKIHIMAEKRFITANDKNDITFHGRCEAHIEVVDLEIRDNGTGIADDVLPRIFDPFFTTKDVGQGSGLGLSIVHDIIEQHHGCIAVSSASGGGATFTIRLPVQISTLQPN</sequence>
<dbReference type="EC" id="2.7.13.3" evidence="3"/>
<dbReference type="Gene3D" id="1.10.287.130">
    <property type="match status" value="1"/>
</dbReference>
<dbReference type="InterPro" id="IPR036097">
    <property type="entry name" value="HisK_dim/P_sf"/>
</dbReference>
<evidence type="ECO:0000259" key="11">
    <source>
        <dbReference type="PROSITE" id="PS50109"/>
    </source>
</evidence>
<keyword evidence="14" id="KW-1185">Reference proteome</keyword>
<dbReference type="InterPro" id="IPR003594">
    <property type="entry name" value="HATPase_dom"/>
</dbReference>
<evidence type="ECO:0000256" key="3">
    <source>
        <dbReference type="ARBA" id="ARBA00012438"/>
    </source>
</evidence>
<dbReference type="InterPro" id="IPR036890">
    <property type="entry name" value="HATPase_C_sf"/>
</dbReference>
<dbReference type="AlphaFoldDB" id="A0A4R3YGY1"/>
<dbReference type="PROSITE" id="PS50885">
    <property type="entry name" value="HAMP"/>
    <property type="match status" value="1"/>
</dbReference>
<name>A0A4R3YGY1_9PROT</name>
<feature type="domain" description="HAMP" evidence="12">
    <location>
        <begin position="195"/>
        <end position="247"/>
    </location>
</feature>
<dbReference type="InterPro" id="IPR003660">
    <property type="entry name" value="HAMP_dom"/>
</dbReference>
<dbReference type="GO" id="GO:0016020">
    <property type="term" value="C:membrane"/>
    <property type="evidence" value="ECO:0007669"/>
    <property type="project" value="UniProtKB-SubCell"/>
</dbReference>
<dbReference type="GO" id="GO:0005524">
    <property type="term" value="F:ATP binding"/>
    <property type="evidence" value="ECO:0007669"/>
    <property type="project" value="UniProtKB-KW"/>
</dbReference>
<dbReference type="Gene3D" id="6.10.340.10">
    <property type="match status" value="1"/>
</dbReference>
<accession>A0A4R3YGY1</accession>
<evidence type="ECO:0000256" key="9">
    <source>
        <dbReference type="ARBA" id="ARBA00023012"/>
    </source>
</evidence>
<keyword evidence="10" id="KW-0812">Transmembrane</keyword>
<feature type="transmembrane region" description="Helical" evidence="10">
    <location>
        <begin position="20"/>
        <end position="41"/>
    </location>
</feature>